<dbReference type="OrthoDB" id="9784036at2"/>
<dbReference type="GO" id="GO:0016787">
    <property type="term" value="F:hydrolase activity"/>
    <property type="evidence" value="ECO:0007669"/>
    <property type="project" value="UniProtKB-KW"/>
</dbReference>
<organism evidence="1 2">
    <name type="scientific">Halobacillus litoralis</name>
    <dbReference type="NCBI Taxonomy" id="45668"/>
    <lineage>
        <taxon>Bacteria</taxon>
        <taxon>Bacillati</taxon>
        <taxon>Bacillota</taxon>
        <taxon>Bacilli</taxon>
        <taxon>Bacillales</taxon>
        <taxon>Bacillaceae</taxon>
        <taxon>Halobacillus</taxon>
    </lineage>
</organism>
<dbReference type="InterPro" id="IPR050583">
    <property type="entry name" value="Mycobacterial_A85_antigen"/>
</dbReference>
<sequence>MLEIFQVHMTPFKEKRKVRVYLPEGYNPNDKKRYPVIYIHDGQNVFRDSDAIGGISLSLEDYLDENRLKVIVVAIDQNPEERINEYCPWINGAYSERMLGYPCKLGGKGKQYIDFITKELKPFIDRKYHTLTEDTSMVGISLGGLVSVYAACKYPQIYKNVVGFSSAFWRNQEQIEELIKKSDLSSIHSLYLDWGDREGKDEEINKRFYTSNERVARILKEKVTDFTCSVISGGTHHYTSFKSRVPQIFSSIQGIL</sequence>
<dbReference type="EMBL" id="WMEZ01000001">
    <property type="protein sequence ID" value="MYL48369.1"/>
    <property type="molecule type" value="Genomic_DNA"/>
</dbReference>
<dbReference type="RefSeq" id="WP_160911863.1">
    <property type="nucleotide sequence ID" value="NZ_WMEZ01000001.1"/>
</dbReference>
<dbReference type="AlphaFoldDB" id="A0A845E279"/>
<evidence type="ECO:0000313" key="1">
    <source>
        <dbReference type="EMBL" id="MYL48369.1"/>
    </source>
</evidence>
<accession>A0A845E279</accession>
<dbReference type="PANTHER" id="PTHR48098:SF6">
    <property type="entry name" value="FERRI-BACILLIBACTIN ESTERASE BESA"/>
    <property type="match status" value="1"/>
</dbReference>
<dbReference type="SUPFAM" id="SSF53474">
    <property type="entry name" value="alpha/beta-Hydrolases"/>
    <property type="match status" value="1"/>
</dbReference>
<dbReference type="Proteomes" id="UP000447393">
    <property type="component" value="Unassembled WGS sequence"/>
</dbReference>
<keyword evidence="1" id="KW-0378">Hydrolase</keyword>
<proteinExistence type="predicted"/>
<evidence type="ECO:0000313" key="2">
    <source>
        <dbReference type="Proteomes" id="UP000447393"/>
    </source>
</evidence>
<protein>
    <submittedName>
        <fullName evidence="1">Alpha/beta hydrolase</fullName>
    </submittedName>
</protein>
<dbReference type="InterPro" id="IPR029058">
    <property type="entry name" value="AB_hydrolase_fold"/>
</dbReference>
<dbReference type="Gene3D" id="3.40.50.1820">
    <property type="entry name" value="alpha/beta hydrolase"/>
    <property type="match status" value="1"/>
</dbReference>
<name>A0A845E279_9BACI</name>
<dbReference type="InterPro" id="IPR000801">
    <property type="entry name" value="Esterase-like"/>
</dbReference>
<gene>
    <name evidence="1" type="ORF">GLV98_02695</name>
</gene>
<reference evidence="1 2" key="1">
    <citation type="submission" date="2019-11" db="EMBL/GenBank/DDBJ databases">
        <title>Genome sequences of 17 halophilic strains isolated from different environments.</title>
        <authorList>
            <person name="Furrow R.E."/>
        </authorList>
    </citation>
    <scope>NUCLEOTIDE SEQUENCE [LARGE SCALE GENOMIC DNA]</scope>
    <source>
        <strain evidence="1 2">22505_10_Sand</strain>
    </source>
</reference>
<comment type="caution">
    <text evidence="1">The sequence shown here is derived from an EMBL/GenBank/DDBJ whole genome shotgun (WGS) entry which is preliminary data.</text>
</comment>
<dbReference type="PANTHER" id="PTHR48098">
    <property type="entry name" value="ENTEROCHELIN ESTERASE-RELATED"/>
    <property type="match status" value="1"/>
</dbReference>
<dbReference type="Pfam" id="PF00756">
    <property type="entry name" value="Esterase"/>
    <property type="match status" value="1"/>
</dbReference>